<gene>
    <name evidence="1" type="ORF">AN957_21175</name>
</gene>
<name>A0A0Q3QT08_9BACI</name>
<dbReference type="Proteomes" id="UP000050996">
    <property type="component" value="Unassembled WGS sequence"/>
</dbReference>
<dbReference type="RefSeq" id="WP_053477354.1">
    <property type="nucleotide sequence ID" value="NZ_CP041305.1"/>
</dbReference>
<reference evidence="1 2" key="1">
    <citation type="submission" date="2015-09" db="EMBL/GenBank/DDBJ databases">
        <title>Genome sequencing project for genomic taxonomy and phylogenomics of Bacillus-like bacteria.</title>
        <authorList>
            <person name="Liu B."/>
            <person name="Wang J."/>
            <person name="Zhu Y."/>
            <person name="Liu G."/>
            <person name="Chen Q."/>
            <person name="Chen Z."/>
            <person name="Lan J."/>
            <person name="Che J."/>
            <person name="Ge C."/>
            <person name="Shi H."/>
            <person name="Pan Z."/>
            <person name="Liu X."/>
        </authorList>
    </citation>
    <scope>NUCLEOTIDE SEQUENCE [LARGE SCALE GENOMIC DNA]</scope>
    <source>
        <strain evidence="1 2">FJAT-18043</strain>
    </source>
</reference>
<evidence type="ECO:0000313" key="2">
    <source>
        <dbReference type="Proteomes" id="UP000050996"/>
    </source>
</evidence>
<dbReference type="PATRIC" id="fig|1637975.4.peg.4215"/>
<evidence type="ECO:0000313" key="1">
    <source>
        <dbReference type="EMBL" id="KQL20862.1"/>
    </source>
</evidence>
<organism evidence="1 2">
    <name type="scientific">Cytobacillus solani</name>
    <dbReference type="NCBI Taxonomy" id="1637975"/>
    <lineage>
        <taxon>Bacteria</taxon>
        <taxon>Bacillati</taxon>
        <taxon>Bacillota</taxon>
        <taxon>Bacilli</taxon>
        <taxon>Bacillales</taxon>
        <taxon>Bacillaceae</taxon>
        <taxon>Cytobacillus</taxon>
    </lineage>
</organism>
<dbReference type="STRING" id="1637975.AN957_21175"/>
<accession>A0A0Q3QT08</accession>
<proteinExistence type="predicted"/>
<protein>
    <submittedName>
        <fullName evidence="1">Uncharacterized protein</fullName>
    </submittedName>
</protein>
<keyword evidence="2" id="KW-1185">Reference proteome</keyword>
<sequence length="273" mass="31312">MEVYALSGSSGTGKSTSALSFAYKKRIPAIIDDGLLILNGQKIAGSSAKFEKNYISAVKRATFFDDQHKKEVQQAIHSHFIGKILIIGTSDKMANLIAKRLELSEIKHYYYVENIRSSSEIKIAQYVRKTEGKHVIPIPYKQVDQNFFKKLIYKGMEVFSTKEERIGETTIVYPDFHHGTIKIHKKVFKQLVEYICVNFKEFVNYESVSIHLQGLPTLNLNVSISFPIHNNILEKLTALQMEIYQHFLDHMNIELYAINISVIKIEKGSPLRR</sequence>
<dbReference type="EMBL" id="LJIX01000006">
    <property type="protein sequence ID" value="KQL20862.1"/>
    <property type="molecule type" value="Genomic_DNA"/>
</dbReference>
<dbReference type="AlphaFoldDB" id="A0A0Q3QT08"/>
<comment type="caution">
    <text evidence="1">The sequence shown here is derived from an EMBL/GenBank/DDBJ whole genome shotgun (WGS) entry which is preliminary data.</text>
</comment>